<dbReference type="InterPro" id="IPR036388">
    <property type="entry name" value="WH-like_DNA-bd_sf"/>
</dbReference>
<evidence type="ECO:0000256" key="1">
    <source>
        <dbReference type="ARBA" id="ARBA00023015"/>
    </source>
</evidence>
<dbReference type="InterPro" id="IPR011711">
    <property type="entry name" value="GntR_C"/>
</dbReference>
<sequence length="258" mass="29038">MSGIGPNHDKQFGHSMQKTNLDQSSVFGVPEQDAAAPFGRVSKGSLSLRTYRVIRDGLAAGSFEPEQRLILQEIADQIGTSITPVREACLRLVSEGALEYRSGRFAQVPAFTKERYLSVRLVRMPLEGLAAKLAAERATVDELQRIKEIQEAYRSLHLPEDRLLARQKNIEFHFMVYRASREDVLVSHIERLWVMMGPMLGRYFQDAIQSYRGDDAHDNVIDAIADRNGKNAEKAIVSDLMRGGDELLRLLDAQESTH</sequence>
<proteinExistence type="predicted"/>
<dbReference type="PANTHER" id="PTHR43537:SF39">
    <property type="entry name" value="HTH-TYPE TRANSCRIPTIONAL REGULATOR MCBR"/>
    <property type="match status" value="1"/>
</dbReference>
<dbReference type="SMART" id="SM00345">
    <property type="entry name" value="HTH_GNTR"/>
    <property type="match status" value="1"/>
</dbReference>
<dbReference type="Proteomes" id="UP001203880">
    <property type="component" value="Unassembled WGS sequence"/>
</dbReference>
<name>A0ABT0Q2S8_9RHOB</name>
<dbReference type="InterPro" id="IPR036390">
    <property type="entry name" value="WH_DNA-bd_sf"/>
</dbReference>
<evidence type="ECO:0000313" key="5">
    <source>
        <dbReference type="EMBL" id="MCL6284174.1"/>
    </source>
</evidence>
<organism evidence="5 6">
    <name type="scientific">Ruegeria spongiae</name>
    <dbReference type="NCBI Taxonomy" id="2942209"/>
    <lineage>
        <taxon>Bacteria</taxon>
        <taxon>Pseudomonadati</taxon>
        <taxon>Pseudomonadota</taxon>
        <taxon>Alphaproteobacteria</taxon>
        <taxon>Rhodobacterales</taxon>
        <taxon>Roseobacteraceae</taxon>
        <taxon>Ruegeria</taxon>
    </lineage>
</organism>
<dbReference type="RefSeq" id="WP_249710160.1">
    <property type="nucleotide sequence ID" value="NZ_JAMFMB010000013.1"/>
</dbReference>
<dbReference type="EMBL" id="JAMFMB010000013">
    <property type="protein sequence ID" value="MCL6284174.1"/>
    <property type="molecule type" value="Genomic_DNA"/>
</dbReference>
<evidence type="ECO:0000313" key="6">
    <source>
        <dbReference type="Proteomes" id="UP001203880"/>
    </source>
</evidence>
<keyword evidence="1" id="KW-0805">Transcription regulation</keyword>
<dbReference type="SMART" id="SM00895">
    <property type="entry name" value="FCD"/>
    <property type="match status" value="1"/>
</dbReference>
<dbReference type="Gene3D" id="1.10.10.10">
    <property type="entry name" value="Winged helix-like DNA-binding domain superfamily/Winged helix DNA-binding domain"/>
    <property type="match status" value="1"/>
</dbReference>
<dbReference type="SUPFAM" id="SSF46785">
    <property type="entry name" value="Winged helix' DNA-binding domain"/>
    <property type="match status" value="1"/>
</dbReference>
<keyword evidence="6" id="KW-1185">Reference proteome</keyword>
<evidence type="ECO:0000256" key="2">
    <source>
        <dbReference type="ARBA" id="ARBA00023125"/>
    </source>
</evidence>
<dbReference type="SUPFAM" id="SSF48008">
    <property type="entry name" value="GntR ligand-binding domain-like"/>
    <property type="match status" value="1"/>
</dbReference>
<evidence type="ECO:0000256" key="3">
    <source>
        <dbReference type="ARBA" id="ARBA00023163"/>
    </source>
</evidence>
<feature type="domain" description="HTH gntR-type" evidence="4">
    <location>
        <begin position="44"/>
        <end position="111"/>
    </location>
</feature>
<dbReference type="Gene3D" id="1.20.120.530">
    <property type="entry name" value="GntR ligand-binding domain-like"/>
    <property type="match status" value="1"/>
</dbReference>
<dbReference type="Pfam" id="PF07729">
    <property type="entry name" value="FCD"/>
    <property type="match status" value="1"/>
</dbReference>
<evidence type="ECO:0000259" key="4">
    <source>
        <dbReference type="PROSITE" id="PS50949"/>
    </source>
</evidence>
<gene>
    <name evidence="5" type="ORF">M3P21_11620</name>
</gene>
<dbReference type="Pfam" id="PF00392">
    <property type="entry name" value="GntR"/>
    <property type="match status" value="1"/>
</dbReference>
<dbReference type="InterPro" id="IPR000524">
    <property type="entry name" value="Tscrpt_reg_HTH_GntR"/>
</dbReference>
<dbReference type="PANTHER" id="PTHR43537">
    <property type="entry name" value="TRANSCRIPTIONAL REGULATOR, GNTR FAMILY"/>
    <property type="match status" value="1"/>
</dbReference>
<keyword evidence="3" id="KW-0804">Transcription</keyword>
<keyword evidence="2" id="KW-0238">DNA-binding</keyword>
<protein>
    <submittedName>
        <fullName evidence="5">GntR family transcriptional regulator</fullName>
    </submittedName>
</protein>
<comment type="caution">
    <text evidence="5">The sequence shown here is derived from an EMBL/GenBank/DDBJ whole genome shotgun (WGS) entry which is preliminary data.</text>
</comment>
<dbReference type="InterPro" id="IPR008920">
    <property type="entry name" value="TF_FadR/GntR_C"/>
</dbReference>
<dbReference type="PROSITE" id="PS50949">
    <property type="entry name" value="HTH_GNTR"/>
    <property type="match status" value="1"/>
</dbReference>
<reference evidence="5" key="1">
    <citation type="submission" date="2022-05" db="EMBL/GenBank/DDBJ databases">
        <authorList>
            <person name="Park J.-S."/>
        </authorList>
    </citation>
    <scope>NUCLEOTIDE SEQUENCE</scope>
    <source>
        <strain evidence="5">2012CJ41-6</strain>
    </source>
</reference>
<accession>A0ABT0Q2S8</accession>